<dbReference type="AlphaFoldDB" id="A0A420XSN7"/>
<dbReference type="InterPro" id="IPR003807">
    <property type="entry name" value="DUF202"/>
</dbReference>
<dbReference type="PANTHER" id="PTHR34187:SF2">
    <property type="entry name" value="DUF202 DOMAIN-CONTAINING PROTEIN"/>
    <property type="match status" value="1"/>
</dbReference>
<comment type="subcellular location">
    <subcellularLocation>
        <location evidence="1">Cell membrane</location>
        <topology evidence="1">Multi-pass membrane protein</topology>
    </subcellularLocation>
</comment>
<dbReference type="InterPro" id="IPR052053">
    <property type="entry name" value="IM_YidH-like"/>
</dbReference>
<evidence type="ECO:0000256" key="3">
    <source>
        <dbReference type="ARBA" id="ARBA00022692"/>
    </source>
</evidence>
<evidence type="ECO:0000256" key="6">
    <source>
        <dbReference type="SAM" id="MobiDB-lite"/>
    </source>
</evidence>
<feature type="domain" description="DUF202" evidence="8">
    <location>
        <begin position="50"/>
        <end position="112"/>
    </location>
</feature>
<evidence type="ECO:0000256" key="2">
    <source>
        <dbReference type="ARBA" id="ARBA00022475"/>
    </source>
</evidence>
<keyword evidence="3 7" id="KW-0812">Transmembrane</keyword>
<evidence type="ECO:0000256" key="7">
    <source>
        <dbReference type="SAM" id="Phobius"/>
    </source>
</evidence>
<comment type="caution">
    <text evidence="9">The sequence shown here is derived from an EMBL/GenBank/DDBJ whole genome shotgun (WGS) entry which is preliminary data.</text>
</comment>
<keyword evidence="5 7" id="KW-0472">Membrane</keyword>
<feature type="region of interest" description="Disordered" evidence="6">
    <location>
        <begin position="1"/>
        <end position="24"/>
    </location>
</feature>
<dbReference type="PANTHER" id="PTHR34187">
    <property type="entry name" value="FGR18P"/>
    <property type="match status" value="1"/>
</dbReference>
<gene>
    <name evidence="9" type="ORF">CLV35_1529</name>
</gene>
<dbReference type="Pfam" id="PF02656">
    <property type="entry name" value="DUF202"/>
    <property type="match status" value="1"/>
</dbReference>
<dbReference type="Proteomes" id="UP000281955">
    <property type="component" value="Unassembled WGS sequence"/>
</dbReference>
<evidence type="ECO:0000313" key="10">
    <source>
        <dbReference type="Proteomes" id="UP000281955"/>
    </source>
</evidence>
<evidence type="ECO:0000259" key="8">
    <source>
        <dbReference type="Pfam" id="PF02656"/>
    </source>
</evidence>
<protein>
    <submittedName>
        <fullName evidence="9">Putative membrane protein</fullName>
    </submittedName>
</protein>
<dbReference type="GO" id="GO:0005886">
    <property type="term" value="C:plasma membrane"/>
    <property type="evidence" value="ECO:0007669"/>
    <property type="project" value="UniProtKB-SubCell"/>
</dbReference>
<dbReference type="InParanoid" id="A0A420XSN7"/>
<feature type="transmembrane region" description="Helical" evidence="7">
    <location>
        <begin position="87"/>
        <end position="105"/>
    </location>
</feature>
<evidence type="ECO:0000256" key="4">
    <source>
        <dbReference type="ARBA" id="ARBA00022989"/>
    </source>
</evidence>
<evidence type="ECO:0000313" key="9">
    <source>
        <dbReference type="EMBL" id="RKS77831.1"/>
    </source>
</evidence>
<keyword evidence="2" id="KW-1003">Cell membrane</keyword>
<evidence type="ECO:0000256" key="5">
    <source>
        <dbReference type="ARBA" id="ARBA00023136"/>
    </source>
</evidence>
<accession>A0A420XSN7</accession>
<keyword evidence="10" id="KW-1185">Reference proteome</keyword>
<feature type="transmembrane region" description="Helical" evidence="7">
    <location>
        <begin position="125"/>
        <end position="145"/>
    </location>
</feature>
<dbReference type="EMBL" id="RBWV01000010">
    <property type="protein sequence ID" value="RKS77831.1"/>
    <property type="molecule type" value="Genomic_DNA"/>
</dbReference>
<proteinExistence type="predicted"/>
<reference evidence="9 10" key="1">
    <citation type="submission" date="2018-10" db="EMBL/GenBank/DDBJ databases">
        <title>Genomic Encyclopedia of Archaeal and Bacterial Type Strains, Phase II (KMG-II): from individual species to whole genera.</title>
        <authorList>
            <person name="Goeker M."/>
        </authorList>
    </citation>
    <scope>NUCLEOTIDE SEQUENCE [LARGE SCALE GENOMIC DNA]</scope>
    <source>
        <strain evidence="9 10">RP-AC37</strain>
    </source>
</reference>
<evidence type="ECO:0000256" key="1">
    <source>
        <dbReference type="ARBA" id="ARBA00004651"/>
    </source>
</evidence>
<organism evidence="9 10">
    <name type="scientific">Motilibacter peucedani</name>
    <dbReference type="NCBI Taxonomy" id="598650"/>
    <lineage>
        <taxon>Bacteria</taxon>
        <taxon>Bacillati</taxon>
        <taxon>Actinomycetota</taxon>
        <taxon>Actinomycetes</taxon>
        <taxon>Motilibacterales</taxon>
        <taxon>Motilibacteraceae</taxon>
        <taxon>Motilibacter</taxon>
    </lineage>
</organism>
<name>A0A420XSN7_9ACTN</name>
<feature type="transmembrane region" description="Helical" evidence="7">
    <location>
        <begin position="59"/>
        <end position="80"/>
    </location>
</feature>
<sequence length="146" mass="15461">MGGWARTSIGQPCWPSSPPSTAGAPVVGVRRRVFRPAEELRETGEEPDYRFSLANERTLLAYVRTALALMAAGVGLLQISDHRVDEVAGAALVVLGVAVALASYPRWWGVESALRRAQPLPLTRLPAVLAAALAVAGVVVLVGRLL</sequence>
<keyword evidence="4 7" id="KW-1133">Transmembrane helix</keyword>